<comment type="caution">
    <text evidence="2">The sequence shown here is derived from an EMBL/GenBank/DDBJ whole genome shotgun (WGS) entry which is preliminary data.</text>
</comment>
<dbReference type="AlphaFoldDB" id="A0A9D4S5L9"/>
<sequence length="62" mass="6775">MSRFSRRSNLPAPTTHLYGRQTQGGRRPDRTVPLDSPQCQTSPSLSEASQMPNPLVLAGAPR</sequence>
<dbReference type="EMBL" id="JAIWYP010000001">
    <property type="protein sequence ID" value="KAH3892441.1"/>
    <property type="molecule type" value="Genomic_DNA"/>
</dbReference>
<dbReference type="Proteomes" id="UP000828390">
    <property type="component" value="Unassembled WGS sequence"/>
</dbReference>
<evidence type="ECO:0000313" key="3">
    <source>
        <dbReference type="Proteomes" id="UP000828390"/>
    </source>
</evidence>
<feature type="region of interest" description="Disordered" evidence="1">
    <location>
        <begin position="1"/>
        <end position="62"/>
    </location>
</feature>
<organism evidence="2 3">
    <name type="scientific">Dreissena polymorpha</name>
    <name type="common">Zebra mussel</name>
    <name type="synonym">Mytilus polymorpha</name>
    <dbReference type="NCBI Taxonomy" id="45954"/>
    <lineage>
        <taxon>Eukaryota</taxon>
        <taxon>Metazoa</taxon>
        <taxon>Spiralia</taxon>
        <taxon>Lophotrochozoa</taxon>
        <taxon>Mollusca</taxon>
        <taxon>Bivalvia</taxon>
        <taxon>Autobranchia</taxon>
        <taxon>Heteroconchia</taxon>
        <taxon>Euheterodonta</taxon>
        <taxon>Imparidentia</taxon>
        <taxon>Neoheterodontei</taxon>
        <taxon>Myida</taxon>
        <taxon>Dreissenoidea</taxon>
        <taxon>Dreissenidae</taxon>
        <taxon>Dreissena</taxon>
    </lineage>
</organism>
<name>A0A9D4S5L9_DREPO</name>
<proteinExistence type="predicted"/>
<reference evidence="2" key="2">
    <citation type="submission" date="2020-11" db="EMBL/GenBank/DDBJ databases">
        <authorList>
            <person name="McCartney M.A."/>
            <person name="Auch B."/>
            <person name="Kono T."/>
            <person name="Mallez S."/>
            <person name="Becker A."/>
            <person name="Gohl D.M."/>
            <person name="Silverstein K.A.T."/>
            <person name="Koren S."/>
            <person name="Bechman K.B."/>
            <person name="Herman A."/>
            <person name="Abrahante J.E."/>
            <person name="Garbe J."/>
        </authorList>
    </citation>
    <scope>NUCLEOTIDE SEQUENCE</scope>
    <source>
        <strain evidence="2">Duluth1</strain>
        <tissue evidence="2">Whole animal</tissue>
    </source>
</reference>
<keyword evidence="3" id="KW-1185">Reference proteome</keyword>
<accession>A0A9D4S5L9</accession>
<reference evidence="2" key="1">
    <citation type="journal article" date="2019" name="bioRxiv">
        <title>The Genome of the Zebra Mussel, Dreissena polymorpha: A Resource for Invasive Species Research.</title>
        <authorList>
            <person name="McCartney M.A."/>
            <person name="Auch B."/>
            <person name="Kono T."/>
            <person name="Mallez S."/>
            <person name="Zhang Y."/>
            <person name="Obille A."/>
            <person name="Becker A."/>
            <person name="Abrahante J.E."/>
            <person name="Garbe J."/>
            <person name="Badalamenti J.P."/>
            <person name="Herman A."/>
            <person name="Mangelson H."/>
            <person name="Liachko I."/>
            <person name="Sullivan S."/>
            <person name="Sone E.D."/>
            <person name="Koren S."/>
            <person name="Silverstein K.A.T."/>
            <person name="Beckman K.B."/>
            <person name="Gohl D.M."/>
        </authorList>
    </citation>
    <scope>NUCLEOTIDE SEQUENCE</scope>
    <source>
        <strain evidence="2">Duluth1</strain>
        <tissue evidence="2">Whole animal</tissue>
    </source>
</reference>
<feature type="compositionally biased region" description="Polar residues" evidence="1">
    <location>
        <begin position="37"/>
        <end position="52"/>
    </location>
</feature>
<evidence type="ECO:0000313" key="2">
    <source>
        <dbReference type="EMBL" id="KAH3892441.1"/>
    </source>
</evidence>
<gene>
    <name evidence="2" type="ORF">DPMN_016559</name>
</gene>
<protein>
    <submittedName>
        <fullName evidence="2">Uncharacterized protein</fullName>
    </submittedName>
</protein>
<evidence type="ECO:0000256" key="1">
    <source>
        <dbReference type="SAM" id="MobiDB-lite"/>
    </source>
</evidence>